<keyword evidence="2" id="KW-1185">Reference proteome</keyword>
<dbReference type="PATRIC" id="fig|1150625.3.peg.3288"/>
<accession>A0A147K4Q7</accession>
<name>A0A147K4Q7_9BACI</name>
<comment type="caution">
    <text evidence="1">The sequence shown here is derived from an EMBL/GenBank/DDBJ whole genome shotgun (WGS) entry which is preliminary data.</text>
</comment>
<dbReference type="Proteomes" id="UP000074108">
    <property type="component" value="Unassembled WGS sequence"/>
</dbReference>
<dbReference type="AlphaFoldDB" id="A0A147K4Q7"/>
<gene>
    <name evidence="1" type="ORF">Q75_15735</name>
</gene>
<evidence type="ECO:0000313" key="1">
    <source>
        <dbReference type="EMBL" id="KUP04438.1"/>
    </source>
</evidence>
<evidence type="ECO:0000313" key="2">
    <source>
        <dbReference type="Proteomes" id="UP000074108"/>
    </source>
</evidence>
<organism evidence="1 2">
    <name type="scientific">Bacillus coahuilensis p1.1.43</name>
    <dbReference type="NCBI Taxonomy" id="1150625"/>
    <lineage>
        <taxon>Bacteria</taxon>
        <taxon>Bacillati</taxon>
        <taxon>Bacillota</taxon>
        <taxon>Bacilli</taxon>
        <taxon>Bacillales</taxon>
        <taxon>Bacillaceae</taxon>
        <taxon>Bacillus</taxon>
    </lineage>
</organism>
<protein>
    <submittedName>
        <fullName evidence="1">Uncharacterized protein</fullName>
    </submittedName>
</protein>
<reference evidence="1 2" key="1">
    <citation type="journal article" date="2016" name="Front. Microbiol.">
        <title>Microevolution Analysis of Bacillus coahuilensis Unveils Differences in Phosphorus Acquisition Strategies and Their Regulation.</title>
        <authorList>
            <person name="Gomez-Lunar Z."/>
            <person name="Hernandez-Gonzalez I."/>
            <person name="Rodriguez-Torres M.D."/>
            <person name="Souza V."/>
            <person name="Olmedo-Alvarez G."/>
        </authorList>
    </citation>
    <scope>NUCLEOTIDE SEQUENCE [LARGE SCALE GENOMIC DNA]</scope>
    <source>
        <strain evidence="2">p1.1.43</strain>
    </source>
</reference>
<proteinExistence type="predicted"/>
<dbReference type="EMBL" id="LDYG01000051">
    <property type="protein sequence ID" value="KUP04438.1"/>
    <property type="molecule type" value="Genomic_DNA"/>
</dbReference>
<sequence>MNNQPVALIFYSSHNNAFWRKRFEKYVYMSDPKLYIILNIRHHTPIGTEGGVKLGGVNLRLFDYAPALVDCF</sequence>